<proteinExistence type="predicted"/>
<evidence type="ECO:0000256" key="1">
    <source>
        <dbReference type="SAM" id="SignalP"/>
    </source>
</evidence>
<evidence type="ECO:0000313" key="2">
    <source>
        <dbReference type="EMBL" id="KAF4668719.1"/>
    </source>
</evidence>
<evidence type="ECO:0000313" key="3">
    <source>
        <dbReference type="Proteomes" id="UP000591131"/>
    </source>
</evidence>
<organism evidence="2 3">
    <name type="scientific">Perkinsus chesapeaki</name>
    <name type="common">Clam parasite</name>
    <name type="synonym">Perkinsus andrewsi</name>
    <dbReference type="NCBI Taxonomy" id="330153"/>
    <lineage>
        <taxon>Eukaryota</taxon>
        <taxon>Sar</taxon>
        <taxon>Alveolata</taxon>
        <taxon>Perkinsozoa</taxon>
        <taxon>Perkinsea</taxon>
        <taxon>Perkinsida</taxon>
        <taxon>Perkinsidae</taxon>
        <taxon>Perkinsus</taxon>
    </lineage>
</organism>
<feature type="signal peptide" evidence="1">
    <location>
        <begin position="1"/>
        <end position="22"/>
    </location>
</feature>
<keyword evidence="1" id="KW-0732">Signal</keyword>
<accession>A0A7J6MAZ6</accession>
<name>A0A7J6MAZ6_PERCH</name>
<sequence length="140" mass="15946">MARLFTLLAFTTCTVMLKGIKSLQTTPHPSGTYWGDIGALEFNASNPTFAMSIRVLECAIEAQGLQYGVGKFDKYDQMYPVYVNYEGTDLEHWVHLCGNPRIHLADFGLMWFYFNPSNNENAIELKSLRGEWDGLFKYAD</sequence>
<dbReference type="Proteomes" id="UP000591131">
    <property type="component" value="Unassembled WGS sequence"/>
</dbReference>
<comment type="caution">
    <text evidence="2">The sequence shown here is derived from an EMBL/GenBank/DDBJ whole genome shotgun (WGS) entry which is preliminary data.</text>
</comment>
<gene>
    <name evidence="2" type="ORF">FOL47_002894</name>
</gene>
<dbReference type="EMBL" id="JAAPAO010000185">
    <property type="protein sequence ID" value="KAF4668719.1"/>
    <property type="molecule type" value="Genomic_DNA"/>
</dbReference>
<dbReference type="AlphaFoldDB" id="A0A7J6MAZ6"/>
<protein>
    <submittedName>
        <fullName evidence="2">Uncharacterized protein</fullName>
    </submittedName>
</protein>
<feature type="chain" id="PRO_5029471953" evidence="1">
    <location>
        <begin position="23"/>
        <end position="140"/>
    </location>
</feature>
<reference evidence="2 3" key="1">
    <citation type="submission" date="2020-04" db="EMBL/GenBank/DDBJ databases">
        <title>Perkinsus chesapeaki whole genome sequence.</title>
        <authorList>
            <person name="Bogema D.R."/>
        </authorList>
    </citation>
    <scope>NUCLEOTIDE SEQUENCE [LARGE SCALE GENOMIC DNA]</scope>
    <source>
        <strain evidence="2">ATCC PRA-425</strain>
    </source>
</reference>
<keyword evidence="3" id="KW-1185">Reference proteome</keyword>